<accession>A0A420IJM2</accession>
<feature type="signal peptide" evidence="2">
    <location>
        <begin position="1"/>
        <end position="21"/>
    </location>
</feature>
<keyword evidence="1" id="KW-0472">Membrane</keyword>
<proteinExistence type="predicted"/>
<comment type="caution">
    <text evidence="3">The sequence shown here is derived from an EMBL/GenBank/DDBJ whole genome shotgun (WGS) entry which is preliminary data.</text>
</comment>
<organism evidence="3 4">
    <name type="scientific">Golovinomyces cichoracearum</name>
    <dbReference type="NCBI Taxonomy" id="62708"/>
    <lineage>
        <taxon>Eukaryota</taxon>
        <taxon>Fungi</taxon>
        <taxon>Dikarya</taxon>
        <taxon>Ascomycota</taxon>
        <taxon>Pezizomycotina</taxon>
        <taxon>Leotiomycetes</taxon>
        <taxon>Erysiphales</taxon>
        <taxon>Erysiphaceae</taxon>
        <taxon>Golovinomyces</taxon>
    </lineage>
</organism>
<evidence type="ECO:0008006" key="5">
    <source>
        <dbReference type="Google" id="ProtNLM"/>
    </source>
</evidence>
<evidence type="ECO:0000313" key="3">
    <source>
        <dbReference type="EMBL" id="RKF74756.1"/>
    </source>
</evidence>
<evidence type="ECO:0000256" key="2">
    <source>
        <dbReference type="SAM" id="SignalP"/>
    </source>
</evidence>
<feature type="transmembrane region" description="Helical" evidence="1">
    <location>
        <begin position="42"/>
        <end position="61"/>
    </location>
</feature>
<keyword evidence="1" id="KW-0812">Transmembrane</keyword>
<protein>
    <recommendedName>
        <fullName evidence="5">Secreted protein</fullName>
    </recommendedName>
</protein>
<evidence type="ECO:0000313" key="4">
    <source>
        <dbReference type="Proteomes" id="UP000285326"/>
    </source>
</evidence>
<reference evidence="3 4" key="1">
    <citation type="journal article" date="2018" name="BMC Genomics">
        <title>Comparative genome analyses reveal sequence features reflecting distinct modes of host-adaptation between dicot and monocot powdery mildew.</title>
        <authorList>
            <person name="Wu Y."/>
            <person name="Ma X."/>
            <person name="Pan Z."/>
            <person name="Kale S.D."/>
            <person name="Song Y."/>
            <person name="King H."/>
            <person name="Zhang Q."/>
            <person name="Presley C."/>
            <person name="Deng X."/>
            <person name="Wei C.I."/>
            <person name="Xiao S."/>
        </authorList>
    </citation>
    <scope>NUCLEOTIDE SEQUENCE [LARGE SCALE GENOMIC DNA]</scope>
    <source>
        <strain evidence="3">UMSG1</strain>
    </source>
</reference>
<sequence length="65" mass="7503">MPPFRMYFFFLYLFCLTLSLATRSLAFSAVRRVARCIANSNHFISCFTALTVGVGELFILYRIKP</sequence>
<dbReference type="Proteomes" id="UP000285326">
    <property type="component" value="Unassembled WGS sequence"/>
</dbReference>
<evidence type="ECO:0000256" key="1">
    <source>
        <dbReference type="SAM" id="Phobius"/>
    </source>
</evidence>
<dbReference type="EMBL" id="MCBS01023800">
    <property type="protein sequence ID" value="RKF74756.1"/>
    <property type="molecule type" value="Genomic_DNA"/>
</dbReference>
<feature type="chain" id="PRO_5019431551" description="Secreted protein" evidence="2">
    <location>
        <begin position="22"/>
        <end position="65"/>
    </location>
</feature>
<gene>
    <name evidence="3" type="ORF">GcM1_c14151o44</name>
</gene>
<dbReference type="AlphaFoldDB" id="A0A420IJM2"/>
<keyword evidence="2" id="KW-0732">Signal</keyword>
<keyword evidence="1" id="KW-1133">Transmembrane helix</keyword>
<name>A0A420IJM2_9PEZI</name>